<dbReference type="PROSITE" id="PS00227">
    <property type="entry name" value="TUBULIN"/>
    <property type="match status" value="1"/>
</dbReference>
<evidence type="ECO:0000313" key="10">
    <source>
        <dbReference type="Proteomes" id="UP001558652"/>
    </source>
</evidence>
<proteinExistence type="inferred from homology"/>
<evidence type="ECO:0000256" key="1">
    <source>
        <dbReference type="ARBA" id="ARBA00009636"/>
    </source>
</evidence>
<evidence type="ECO:0000256" key="5">
    <source>
        <dbReference type="ARBA" id="ARBA00023134"/>
    </source>
</evidence>
<dbReference type="PANTHER" id="PTHR11588">
    <property type="entry name" value="TUBULIN"/>
    <property type="match status" value="1"/>
</dbReference>
<dbReference type="InterPro" id="IPR036525">
    <property type="entry name" value="Tubulin/FtsZ_GTPase_sf"/>
</dbReference>
<comment type="subunit">
    <text evidence="7">Dimer of alpha and beta chains. A typical microtubule is a hollow water-filled tube with an outer diameter of 25 nm and an inner diameter of 15 nM. Alpha-beta heterodimers associate head-to-tail to form protofilaments running lengthwise along the microtubule wall with the beta-tubulin subunit facing the microtubule plus end conferring a structural polarity. Microtubules usually have 13 protofilaments but different protofilament numbers can be found in some organisms and specialized cells.</text>
</comment>
<dbReference type="InterPro" id="IPR002452">
    <property type="entry name" value="Alpha_tubulin"/>
</dbReference>
<dbReference type="Pfam" id="PF00091">
    <property type="entry name" value="Tubulin"/>
    <property type="match status" value="1"/>
</dbReference>
<evidence type="ECO:0000259" key="8">
    <source>
        <dbReference type="SMART" id="SM00864"/>
    </source>
</evidence>
<dbReference type="Proteomes" id="UP001558652">
    <property type="component" value="Unassembled WGS sequence"/>
</dbReference>
<dbReference type="PRINTS" id="PR01161">
    <property type="entry name" value="TUBULIN"/>
</dbReference>
<comment type="catalytic activity">
    <reaction evidence="6">
        <text>GTP + H2O = GDP + phosphate + H(+)</text>
        <dbReference type="Rhea" id="RHEA:19669"/>
        <dbReference type="ChEBI" id="CHEBI:15377"/>
        <dbReference type="ChEBI" id="CHEBI:15378"/>
        <dbReference type="ChEBI" id="CHEBI:37565"/>
        <dbReference type="ChEBI" id="CHEBI:43474"/>
        <dbReference type="ChEBI" id="CHEBI:58189"/>
    </reaction>
    <physiologicalReaction direction="left-to-right" evidence="6">
        <dbReference type="Rhea" id="RHEA:19670"/>
    </physiologicalReaction>
</comment>
<feature type="domain" description="Tubulin/FtsZ GTPase" evidence="8">
    <location>
        <begin position="1"/>
        <end position="198"/>
    </location>
</feature>
<evidence type="ECO:0000256" key="6">
    <source>
        <dbReference type="ARBA" id="ARBA00049117"/>
    </source>
</evidence>
<dbReference type="InterPro" id="IPR037103">
    <property type="entry name" value="Tubulin/FtsZ-like_C"/>
</dbReference>
<organism evidence="9 10">
    <name type="scientific">Ranatra chinensis</name>
    <dbReference type="NCBI Taxonomy" id="642074"/>
    <lineage>
        <taxon>Eukaryota</taxon>
        <taxon>Metazoa</taxon>
        <taxon>Ecdysozoa</taxon>
        <taxon>Arthropoda</taxon>
        <taxon>Hexapoda</taxon>
        <taxon>Insecta</taxon>
        <taxon>Pterygota</taxon>
        <taxon>Neoptera</taxon>
        <taxon>Paraneoptera</taxon>
        <taxon>Hemiptera</taxon>
        <taxon>Heteroptera</taxon>
        <taxon>Panheteroptera</taxon>
        <taxon>Nepomorpha</taxon>
        <taxon>Nepidae</taxon>
        <taxon>Ranatrinae</taxon>
        <taxon>Ranatra</taxon>
    </lineage>
</organism>
<dbReference type="InterPro" id="IPR023123">
    <property type="entry name" value="Tubulin_C"/>
</dbReference>
<dbReference type="SUPFAM" id="SSF52490">
    <property type="entry name" value="Tubulin nucleotide-binding domain-like"/>
    <property type="match status" value="1"/>
</dbReference>
<dbReference type="SMART" id="SM00864">
    <property type="entry name" value="Tubulin"/>
    <property type="match status" value="1"/>
</dbReference>
<feature type="non-terminal residue" evidence="9">
    <location>
        <position position="1"/>
    </location>
</feature>
<comment type="function">
    <text evidence="7">Tubulin is the major constituent of microtubules, a cylinder consisting of laterally associated linear protofilaments composed of alpha- and beta-tubulin heterodimers. Microtubules grow by the addition of GTP-tubulin dimers to the microtubule end, where a stabilizing cap forms. Below the cap, tubulin dimers are in GDP-bound state, owing to GTPase activity of alpha-tubulin.</text>
</comment>
<comment type="caution">
    <text evidence="9">The sequence shown here is derived from an EMBL/GenBank/DDBJ whole genome shotgun (WGS) entry which is preliminary data.</text>
</comment>
<gene>
    <name evidence="9" type="ORF">AAG570_002243</name>
</gene>
<keyword evidence="5 7" id="KW-0342">GTP-binding</keyword>
<dbReference type="InterPro" id="IPR008280">
    <property type="entry name" value="Tub_FtsZ_C"/>
</dbReference>
<dbReference type="Gene3D" id="1.10.287.600">
    <property type="entry name" value="Helix hairpin bin"/>
    <property type="match status" value="1"/>
</dbReference>
<dbReference type="Gene3D" id="3.40.50.1440">
    <property type="entry name" value="Tubulin/FtsZ, GTPase domain"/>
    <property type="match status" value="1"/>
</dbReference>
<dbReference type="GO" id="GO:0016787">
    <property type="term" value="F:hydrolase activity"/>
    <property type="evidence" value="ECO:0007669"/>
    <property type="project" value="UniProtKB-KW"/>
</dbReference>
<reference evidence="9 10" key="1">
    <citation type="submission" date="2024-07" db="EMBL/GenBank/DDBJ databases">
        <title>Chromosome-level genome assembly of the water stick insect Ranatra chinensis (Heteroptera: Nepidae).</title>
        <authorList>
            <person name="Liu X."/>
        </authorList>
    </citation>
    <scope>NUCLEOTIDE SEQUENCE [LARGE SCALE GENOMIC DNA]</scope>
    <source>
        <strain evidence="9">Cailab_2021Rc</strain>
        <tissue evidence="9">Muscle</tissue>
    </source>
</reference>
<name>A0ABD0Y7G3_9HEMI</name>
<protein>
    <recommendedName>
        <fullName evidence="7">Tubulin alpha chain</fullName>
    </recommendedName>
</protein>
<dbReference type="InterPro" id="IPR000217">
    <property type="entry name" value="Tubulin"/>
</dbReference>
<dbReference type="EMBL" id="JBFDAA010000012">
    <property type="protein sequence ID" value="KAL1123156.1"/>
    <property type="molecule type" value="Genomic_DNA"/>
</dbReference>
<dbReference type="PRINTS" id="PR01162">
    <property type="entry name" value="ALPHATUBULIN"/>
</dbReference>
<dbReference type="SUPFAM" id="SSF55307">
    <property type="entry name" value="Tubulin C-terminal domain-like"/>
    <property type="match status" value="1"/>
</dbReference>
<sequence length="385" mass="42190">DEAVFRQAIDESFSPNAVLLDLEPTVIDAVTSGRNRTLWEPCQKVCGKEDAANNFARGRYGVGAALMGEAAEAISGAVEELDNLQGFLAFHSYGGGTGSGFESALVATLRAQYPKAEIVDVAIFPSEHFNTSPLEAYNSVFAAHSTMEAGLCTILADNESLFATCTEQLKLDAPSYPQLNALLSQAVASLTVGLRFDGPQKIDLRDLRMNLVPFPRIHFCLIGQAPLGGSKARRNFTRDITRRCVKSMNIRGKYIAACLLYRGDNSPCAASDTVADLKSRRVLEFVDWSPAGVKFGFDTHRPTLVPRGVIPGLGSEPRSVTAVANATDARIAWGRVKHEFDLMFSKRAFVHWFLTEGMEESEFLEAAKDLEHLEKEYEELEAVKM</sequence>
<evidence type="ECO:0000256" key="7">
    <source>
        <dbReference type="RuleBase" id="RU000352"/>
    </source>
</evidence>
<dbReference type="AlphaFoldDB" id="A0ABD0Y7G3"/>
<dbReference type="Pfam" id="PF03953">
    <property type="entry name" value="Tubulin_C"/>
    <property type="match status" value="1"/>
</dbReference>
<dbReference type="Gene3D" id="3.30.1330.20">
    <property type="entry name" value="Tubulin/FtsZ, C-terminal domain"/>
    <property type="match status" value="1"/>
</dbReference>
<dbReference type="InterPro" id="IPR003008">
    <property type="entry name" value="Tubulin_FtsZ_GTPase"/>
</dbReference>
<evidence type="ECO:0000313" key="9">
    <source>
        <dbReference type="EMBL" id="KAL1123156.1"/>
    </source>
</evidence>
<accession>A0ABD0Y7G3</accession>
<evidence type="ECO:0000256" key="2">
    <source>
        <dbReference type="ARBA" id="ARBA00022701"/>
    </source>
</evidence>
<dbReference type="GO" id="GO:0005874">
    <property type="term" value="C:microtubule"/>
    <property type="evidence" value="ECO:0007669"/>
    <property type="project" value="UniProtKB-KW"/>
</dbReference>
<keyword evidence="3 7" id="KW-0547">Nucleotide-binding</keyword>
<keyword evidence="4" id="KW-0378">Hydrolase</keyword>
<evidence type="ECO:0000256" key="3">
    <source>
        <dbReference type="ARBA" id="ARBA00022741"/>
    </source>
</evidence>
<evidence type="ECO:0000256" key="4">
    <source>
        <dbReference type="ARBA" id="ARBA00022801"/>
    </source>
</evidence>
<dbReference type="InterPro" id="IPR017975">
    <property type="entry name" value="Tubulin_CS"/>
</dbReference>
<dbReference type="GO" id="GO:0005525">
    <property type="term" value="F:GTP binding"/>
    <property type="evidence" value="ECO:0007669"/>
    <property type="project" value="UniProtKB-UniRule"/>
</dbReference>
<dbReference type="InterPro" id="IPR018316">
    <property type="entry name" value="Tubulin/FtsZ_2-layer-sand-dom"/>
</dbReference>
<keyword evidence="10" id="KW-1185">Reference proteome</keyword>
<comment type="similarity">
    <text evidence="1 7">Belongs to the tubulin family.</text>
</comment>
<keyword evidence="2 7" id="KW-0493">Microtubule</keyword>